<reference evidence="7" key="1">
    <citation type="submission" date="2023-03" db="EMBL/GenBank/DDBJ databases">
        <title>Massive genome expansion in bonnet fungi (Mycena s.s.) driven by repeated elements and novel gene families across ecological guilds.</title>
        <authorList>
            <consortium name="Lawrence Berkeley National Laboratory"/>
            <person name="Harder C.B."/>
            <person name="Miyauchi S."/>
            <person name="Viragh M."/>
            <person name="Kuo A."/>
            <person name="Thoen E."/>
            <person name="Andreopoulos B."/>
            <person name="Lu D."/>
            <person name="Skrede I."/>
            <person name="Drula E."/>
            <person name="Henrissat B."/>
            <person name="Morin E."/>
            <person name="Kohler A."/>
            <person name="Barry K."/>
            <person name="LaButti K."/>
            <person name="Morin E."/>
            <person name="Salamov A."/>
            <person name="Lipzen A."/>
            <person name="Mereny Z."/>
            <person name="Hegedus B."/>
            <person name="Baldrian P."/>
            <person name="Stursova M."/>
            <person name="Weitz H."/>
            <person name="Taylor A."/>
            <person name="Grigoriev I.V."/>
            <person name="Nagy L.G."/>
            <person name="Martin F."/>
            <person name="Kauserud H."/>
        </authorList>
    </citation>
    <scope>NUCLEOTIDE SEQUENCE</scope>
    <source>
        <strain evidence="7">CBHHK188m</strain>
    </source>
</reference>
<dbReference type="Pfam" id="PF01764">
    <property type="entry name" value="Lipase_3"/>
    <property type="match status" value="1"/>
</dbReference>
<dbReference type="PANTHER" id="PTHR45856:SF25">
    <property type="entry name" value="FUNGAL LIPASE-LIKE DOMAIN-CONTAINING PROTEIN"/>
    <property type="match status" value="1"/>
</dbReference>
<keyword evidence="5" id="KW-0732">Signal</keyword>
<evidence type="ECO:0000259" key="6">
    <source>
        <dbReference type="Pfam" id="PF01764"/>
    </source>
</evidence>
<evidence type="ECO:0000256" key="3">
    <source>
        <dbReference type="ARBA" id="ARBA00047591"/>
    </source>
</evidence>
<keyword evidence="8" id="KW-1185">Reference proteome</keyword>
<organism evidence="7 8">
    <name type="scientific">Mycena maculata</name>
    <dbReference type="NCBI Taxonomy" id="230809"/>
    <lineage>
        <taxon>Eukaryota</taxon>
        <taxon>Fungi</taxon>
        <taxon>Dikarya</taxon>
        <taxon>Basidiomycota</taxon>
        <taxon>Agaricomycotina</taxon>
        <taxon>Agaricomycetes</taxon>
        <taxon>Agaricomycetidae</taxon>
        <taxon>Agaricales</taxon>
        <taxon>Marasmiineae</taxon>
        <taxon>Mycenaceae</taxon>
        <taxon>Mycena</taxon>
    </lineage>
</organism>
<dbReference type="InterPro" id="IPR002921">
    <property type="entry name" value="Fungal_lipase-type"/>
</dbReference>
<sequence length="315" mass="33104">MLGPILLLSLQLLPTALSLPLLSLPRYSNSTGRGDNTAATTPVSLATLNSTLLRAAQLTRVAFCSSESIIAWTCGVPCDSVMDITVLQSGGNDGTVPLYYIAHDPDEKSLVVAHEGSNFAKITSILNDVELGLVPLNASRFPQSAGQNIKVHSGFQQTFERTADKLLAGVMAGLASTGVKKVLVTGHSLGAAVATMTGAMIKDAVDPSVAVSLIVFGLPRGGNQAWADFLDSGVGVTYMTNQNDPVPTVPPELLGFHHPTGEIHSVDATQSNFIACPGQDNENCSTGNSLLAVNETNHDGPYFDNITFRRGQCVQ</sequence>
<feature type="domain" description="Fungal lipase-type" evidence="6">
    <location>
        <begin position="111"/>
        <end position="252"/>
    </location>
</feature>
<keyword evidence="1" id="KW-1015">Disulfide bond</keyword>
<evidence type="ECO:0000256" key="4">
    <source>
        <dbReference type="ARBA" id="ARBA00048461"/>
    </source>
</evidence>
<dbReference type="Gene3D" id="3.40.50.1820">
    <property type="entry name" value="alpha/beta hydrolase"/>
    <property type="match status" value="1"/>
</dbReference>
<name>A0AAD7K7Q3_9AGAR</name>
<dbReference type="SUPFAM" id="SSF53474">
    <property type="entry name" value="alpha/beta-Hydrolases"/>
    <property type="match status" value="1"/>
</dbReference>
<dbReference type="CDD" id="cd00519">
    <property type="entry name" value="Lipase_3"/>
    <property type="match status" value="1"/>
</dbReference>
<comment type="catalytic activity">
    <reaction evidence="4">
        <text>a monoacylglycerol + H2O = glycerol + a fatty acid + H(+)</text>
        <dbReference type="Rhea" id="RHEA:15245"/>
        <dbReference type="ChEBI" id="CHEBI:15377"/>
        <dbReference type="ChEBI" id="CHEBI:15378"/>
        <dbReference type="ChEBI" id="CHEBI:17408"/>
        <dbReference type="ChEBI" id="CHEBI:17754"/>
        <dbReference type="ChEBI" id="CHEBI:28868"/>
    </reaction>
</comment>
<feature type="signal peptide" evidence="5">
    <location>
        <begin position="1"/>
        <end position="18"/>
    </location>
</feature>
<evidence type="ECO:0000256" key="1">
    <source>
        <dbReference type="ARBA" id="ARBA00023157"/>
    </source>
</evidence>
<dbReference type="GO" id="GO:0006629">
    <property type="term" value="P:lipid metabolic process"/>
    <property type="evidence" value="ECO:0007669"/>
    <property type="project" value="InterPro"/>
</dbReference>
<protein>
    <submittedName>
        <fullName evidence="7">Alpha/beta-hydrolase</fullName>
    </submittedName>
</protein>
<accession>A0AAD7K7Q3</accession>
<dbReference type="EMBL" id="JARJLG010000006">
    <property type="protein sequence ID" value="KAJ7780069.1"/>
    <property type="molecule type" value="Genomic_DNA"/>
</dbReference>
<comment type="similarity">
    <text evidence="2">Belongs to the AB hydrolase superfamily. Lipase family. Class 3 subfamily.</text>
</comment>
<dbReference type="AlphaFoldDB" id="A0AAD7K7Q3"/>
<dbReference type="Proteomes" id="UP001215280">
    <property type="component" value="Unassembled WGS sequence"/>
</dbReference>
<gene>
    <name evidence="7" type="ORF">DFH07DRAFT_729867</name>
</gene>
<dbReference type="PANTHER" id="PTHR45856">
    <property type="entry name" value="ALPHA/BETA-HYDROLASES SUPERFAMILY PROTEIN"/>
    <property type="match status" value="1"/>
</dbReference>
<evidence type="ECO:0000313" key="8">
    <source>
        <dbReference type="Proteomes" id="UP001215280"/>
    </source>
</evidence>
<evidence type="ECO:0000313" key="7">
    <source>
        <dbReference type="EMBL" id="KAJ7780069.1"/>
    </source>
</evidence>
<dbReference type="InterPro" id="IPR051218">
    <property type="entry name" value="Sec_MonoDiacylglyc_Lipase"/>
</dbReference>
<evidence type="ECO:0000256" key="2">
    <source>
        <dbReference type="ARBA" id="ARBA00043996"/>
    </source>
</evidence>
<feature type="chain" id="PRO_5042125852" evidence="5">
    <location>
        <begin position="19"/>
        <end position="315"/>
    </location>
</feature>
<dbReference type="InterPro" id="IPR029058">
    <property type="entry name" value="AB_hydrolase_fold"/>
</dbReference>
<evidence type="ECO:0000256" key="5">
    <source>
        <dbReference type="SAM" id="SignalP"/>
    </source>
</evidence>
<comment type="catalytic activity">
    <reaction evidence="3">
        <text>a diacylglycerol + H2O = a monoacylglycerol + a fatty acid + H(+)</text>
        <dbReference type="Rhea" id="RHEA:32731"/>
        <dbReference type="ChEBI" id="CHEBI:15377"/>
        <dbReference type="ChEBI" id="CHEBI:15378"/>
        <dbReference type="ChEBI" id="CHEBI:17408"/>
        <dbReference type="ChEBI" id="CHEBI:18035"/>
        <dbReference type="ChEBI" id="CHEBI:28868"/>
    </reaction>
</comment>
<comment type="caution">
    <text evidence="7">The sequence shown here is derived from an EMBL/GenBank/DDBJ whole genome shotgun (WGS) entry which is preliminary data.</text>
</comment>
<proteinExistence type="inferred from homology"/>